<accession>W0EGG5</accession>
<dbReference type="AlphaFoldDB" id="W0EGG5"/>
<gene>
    <name evidence="1" type="ORF">DESME_09530</name>
</gene>
<dbReference type="EMBL" id="CP007032">
    <property type="protein sequence ID" value="AHF08608.1"/>
    <property type="molecule type" value="Genomic_DNA"/>
</dbReference>
<dbReference type="KEGG" id="dmt:DESME_09530"/>
<evidence type="ECO:0000313" key="1">
    <source>
        <dbReference type="EMBL" id="AHF08608.1"/>
    </source>
</evidence>
<dbReference type="Proteomes" id="UP000010847">
    <property type="component" value="Chromosome"/>
</dbReference>
<evidence type="ECO:0000313" key="2">
    <source>
        <dbReference type="Proteomes" id="UP000010847"/>
    </source>
</evidence>
<sequence>MTTQLGVMLQGRWFSQKRLEKILQGIRDHYRVSIV</sequence>
<protein>
    <submittedName>
        <fullName evidence="1">Uncharacterized protein</fullName>
    </submittedName>
</protein>
<name>W0EGG5_9FIRM</name>
<keyword evidence="2" id="KW-1185">Reference proteome</keyword>
<organism evidence="1 2">
    <name type="scientific">Desulfitobacterium metallireducens DSM 15288</name>
    <dbReference type="NCBI Taxonomy" id="871968"/>
    <lineage>
        <taxon>Bacteria</taxon>
        <taxon>Bacillati</taxon>
        <taxon>Bacillota</taxon>
        <taxon>Clostridia</taxon>
        <taxon>Eubacteriales</taxon>
        <taxon>Desulfitobacteriaceae</taxon>
        <taxon>Desulfitobacterium</taxon>
    </lineage>
</organism>
<proteinExistence type="predicted"/>
<dbReference type="HOGENOM" id="CLU_3364615_0_0_9"/>
<reference evidence="1 2" key="1">
    <citation type="submission" date="2013-12" db="EMBL/GenBank/DDBJ databases">
        <authorList>
            <consortium name="DOE Joint Genome Institute"/>
            <person name="Smidt H."/>
            <person name="Huntemann M."/>
            <person name="Han J."/>
            <person name="Chen A."/>
            <person name="Kyrpides N."/>
            <person name="Mavromatis K."/>
            <person name="Markowitz V."/>
            <person name="Palaniappan K."/>
            <person name="Ivanova N."/>
            <person name="Schaumberg A."/>
            <person name="Pati A."/>
            <person name="Liolios K."/>
            <person name="Nordberg H.P."/>
            <person name="Cantor M.N."/>
            <person name="Hua S.X."/>
            <person name="Woyke T."/>
        </authorList>
    </citation>
    <scope>NUCLEOTIDE SEQUENCE [LARGE SCALE GENOMIC DNA]</scope>
    <source>
        <strain evidence="2">DSM 15288</strain>
    </source>
</reference>